<sequence length="341" mass="38560">MLGIRVDANADIATGHIMRCLSIAYGMRNIGLDCLFIVADENGKEILVPYGFEIICLNSQWNQLDQETKQLVEVIHKLKIDKLIIDSYYVTAQYLKELEAVIKVIYIDDVNLFQYPISMVINYDIFLNKASYSKSYKGSSTHLLLGNNYVPLREEFMGLLPQYREKVGRVLITTGGTDHFNVVGNLLNRIIKEGLFNDIEFHVIVGIMNKNYEHLKNLAEVGNSFILHKNIKRMAKLMSSCDIAITAGGTTIYELCACGVPTISFSFADNQLCGVKGFAKEGIMSYAGDVRYIGDQCITNLIDYLEEYINRADIRKEKSISMRKKVDGNGVKRIVKYINDL</sequence>
<dbReference type="RefSeq" id="WP_050739430.1">
    <property type="nucleotide sequence ID" value="NZ_LGYO01000011.1"/>
</dbReference>
<name>A0A0L6U2B8_9FIRM</name>
<dbReference type="SUPFAM" id="SSF53756">
    <property type="entry name" value="UDP-Glycosyltransferase/glycogen phosphorylase"/>
    <property type="match status" value="1"/>
</dbReference>
<dbReference type="EMBL" id="LGYO01000011">
    <property type="protein sequence ID" value="KNZ42663.1"/>
    <property type="molecule type" value="Genomic_DNA"/>
</dbReference>
<dbReference type="GO" id="GO:0016758">
    <property type="term" value="F:hexosyltransferase activity"/>
    <property type="evidence" value="ECO:0007669"/>
    <property type="project" value="InterPro"/>
</dbReference>
<evidence type="ECO:0000256" key="1">
    <source>
        <dbReference type="PIRSR" id="PIRSR620023-1"/>
    </source>
</evidence>
<dbReference type="AlphaFoldDB" id="A0A0L6U2B8"/>
<dbReference type="InterPro" id="IPR020023">
    <property type="entry name" value="PseG"/>
</dbReference>
<dbReference type="Proteomes" id="UP000036873">
    <property type="component" value="Unassembled WGS sequence"/>
</dbReference>
<proteinExistence type="predicted"/>
<keyword evidence="5" id="KW-1185">Reference proteome</keyword>
<dbReference type="NCBIfam" id="TIGR03590">
    <property type="entry name" value="PseG"/>
    <property type="match status" value="1"/>
</dbReference>
<dbReference type="PANTHER" id="PTHR21015">
    <property type="entry name" value="UDP-N-ACETYLGLUCOSAMINE--N-ACETYLMURAMYL-(PENTAPEPTIDE) PYROPHOSPHORYL-UNDECAPRENOL N-ACETYLGLUCOSAMINE TRANSFERASE 1"/>
    <property type="match status" value="1"/>
</dbReference>
<feature type="binding site" evidence="2">
    <location>
        <position position="153"/>
    </location>
    <ligand>
        <name>substrate</name>
    </ligand>
</feature>
<evidence type="ECO:0000313" key="4">
    <source>
        <dbReference type="EMBL" id="KNZ42663.1"/>
    </source>
</evidence>
<dbReference type="Pfam" id="PF04101">
    <property type="entry name" value="Glyco_tran_28_C"/>
    <property type="match status" value="1"/>
</dbReference>
<protein>
    <recommendedName>
        <fullName evidence="3">Glycosyl transferase family 28 C-terminal domain-containing protein</fullName>
    </recommendedName>
</protein>
<accession>A0A0L6U2B8</accession>
<evidence type="ECO:0000256" key="2">
    <source>
        <dbReference type="PIRSR" id="PIRSR620023-2"/>
    </source>
</evidence>
<dbReference type="STRING" id="52689.AKG39_05865"/>
<dbReference type="Gene3D" id="3.40.50.2000">
    <property type="entry name" value="Glycogen Phosphorylase B"/>
    <property type="match status" value="1"/>
</dbReference>
<comment type="caution">
    <text evidence="4">The sequence shown here is derived from an EMBL/GenBank/DDBJ whole genome shotgun (WGS) entry which is preliminary data.</text>
</comment>
<reference evidence="5" key="1">
    <citation type="submission" date="2015-07" db="EMBL/GenBank/DDBJ databases">
        <title>Draft genome sequence of Acetobacterium bakii DSM 8293, a potential psychrophilic chemical producer through syngas fermentation.</title>
        <authorList>
            <person name="Song Y."/>
            <person name="Hwang S."/>
            <person name="Cho B.-K."/>
        </authorList>
    </citation>
    <scope>NUCLEOTIDE SEQUENCE [LARGE SCALE GENOMIC DNA]</scope>
    <source>
        <strain evidence="5">DSM 8239</strain>
    </source>
</reference>
<dbReference type="PANTHER" id="PTHR21015:SF22">
    <property type="entry name" value="GLYCOSYLTRANSFERASE"/>
    <property type="match status" value="1"/>
</dbReference>
<feature type="domain" description="Glycosyl transferase family 28 C-terminal" evidence="3">
    <location>
        <begin position="173"/>
        <end position="336"/>
    </location>
</feature>
<feature type="binding site" evidence="2">
    <location>
        <position position="254"/>
    </location>
    <ligand>
        <name>substrate</name>
    </ligand>
</feature>
<feature type="active site" description="Proton acceptor" evidence="1">
    <location>
        <position position="16"/>
    </location>
</feature>
<evidence type="ECO:0000259" key="3">
    <source>
        <dbReference type="Pfam" id="PF04101"/>
    </source>
</evidence>
<evidence type="ECO:0000313" key="5">
    <source>
        <dbReference type="Proteomes" id="UP000036873"/>
    </source>
</evidence>
<organism evidence="4 5">
    <name type="scientific">Acetobacterium bakii</name>
    <dbReference type="NCBI Taxonomy" id="52689"/>
    <lineage>
        <taxon>Bacteria</taxon>
        <taxon>Bacillati</taxon>
        <taxon>Bacillota</taxon>
        <taxon>Clostridia</taxon>
        <taxon>Eubacteriales</taxon>
        <taxon>Eubacteriaceae</taxon>
        <taxon>Acetobacterium</taxon>
    </lineage>
</organism>
<gene>
    <name evidence="4" type="ORF">AKG39_05865</name>
</gene>
<dbReference type="Gene3D" id="3.40.50.11190">
    <property type="match status" value="1"/>
</dbReference>
<dbReference type="InterPro" id="IPR007235">
    <property type="entry name" value="Glyco_trans_28_C"/>
</dbReference>